<feature type="chain" id="PRO_5007856581" description="DUF5648 domain-containing protein" evidence="1">
    <location>
        <begin position="21"/>
        <end position="198"/>
    </location>
</feature>
<gene>
    <name evidence="3" type="ORF">EXIGLDRAFT_776397</name>
</gene>
<accession>A0A165DHV4</accession>
<dbReference type="AlphaFoldDB" id="A0A165DHV4"/>
<dbReference type="Proteomes" id="UP000077266">
    <property type="component" value="Unassembled WGS sequence"/>
</dbReference>
<dbReference type="Pfam" id="PF18885">
    <property type="entry name" value="DUF5648"/>
    <property type="match status" value="1"/>
</dbReference>
<dbReference type="InParanoid" id="A0A165DHV4"/>
<name>A0A165DHV4_EXIGL</name>
<dbReference type="EMBL" id="KV426219">
    <property type="protein sequence ID" value="KZV84567.1"/>
    <property type="molecule type" value="Genomic_DNA"/>
</dbReference>
<keyword evidence="4" id="KW-1185">Reference proteome</keyword>
<evidence type="ECO:0000256" key="1">
    <source>
        <dbReference type="SAM" id="SignalP"/>
    </source>
</evidence>
<evidence type="ECO:0000313" key="4">
    <source>
        <dbReference type="Proteomes" id="UP000077266"/>
    </source>
</evidence>
<keyword evidence="1" id="KW-0732">Signal</keyword>
<dbReference type="InterPro" id="IPR043708">
    <property type="entry name" value="DUF5648"/>
</dbReference>
<evidence type="ECO:0000313" key="3">
    <source>
        <dbReference type="EMBL" id="KZV84567.1"/>
    </source>
</evidence>
<sequence length="198" mass="21892">MVSFFASLSVLALFTAAALAQEIPCRPDTPVTFYRIFSAAGRLGPFTGANDHMYTTSMDEVNAAFPRYILENDCCKVYKNSTKPQPPPVGGGFPAPDPYDLIPLYRLYTPKWEEDHWYTTSKLENDRAVAAGDISEGIVAWIRGAPGCGTIPMWRFFGDDGSYNGRDHMLVTDPSERAGLIAGGRYTEEFIVGYVWPA</sequence>
<organism evidence="3 4">
    <name type="scientific">Exidia glandulosa HHB12029</name>
    <dbReference type="NCBI Taxonomy" id="1314781"/>
    <lineage>
        <taxon>Eukaryota</taxon>
        <taxon>Fungi</taxon>
        <taxon>Dikarya</taxon>
        <taxon>Basidiomycota</taxon>
        <taxon>Agaricomycotina</taxon>
        <taxon>Agaricomycetes</taxon>
        <taxon>Auriculariales</taxon>
        <taxon>Exidiaceae</taxon>
        <taxon>Exidia</taxon>
    </lineage>
</organism>
<evidence type="ECO:0000259" key="2">
    <source>
        <dbReference type="Pfam" id="PF18885"/>
    </source>
</evidence>
<feature type="signal peptide" evidence="1">
    <location>
        <begin position="1"/>
        <end position="20"/>
    </location>
</feature>
<reference evidence="3 4" key="1">
    <citation type="journal article" date="2016" name="Mol. Biol. Evol.">
        <title>Comparative Genomics of Early-Diverging Mushroom-Forming Fungi Provides Insights into the Origins of Lignocellulose Decay Capabilities.</title>
        <authorList>
            <person name="Nagy L.G."/>
            <person name="Riley R."/>
            <person name="Tritt A."/>
            <person name="Adam C."/>
            <person name="Daum C."/>
            <person name="Floudas D."/>
            <person name="Sun H."/>
            <person name="Yadav J.S."/>
            <person name="Pangilinan J."/>
            <person name="Larsson K.H."/>
            <person name="Matsuura K."/>
            <person name="Barry K."/>
            <person name="Labutti K."/>
            <person name="Kuo R."/>
            <person name="Ohm R.A."/>
            <person name="Bhattacharya S.S."/>
            <person name="Shirouzu T."/>
            <person name="Yoshinaga Y."/>
            <person name="Martin F.M."/>
            <person name="Grigoriev I.V."/>
            <person name="Hibbett D.S."/>
        </authorList>
    </citation>
    <scope>NUCLEOTIDE SEQUENCE [LARGE SCALE GENOMIC DNA]</scope>
    <source>
        <strain evidence="3 4">HHB12029</strain>
    </source>
</reference>
<dbReference type="OrthoDB" id="9971254at2759"/>
<protein>
    <recommendedName>
        <fullName evidence="2">DUF5648 domain-containing protein</fullName>
    </recommendedName>
</protein>
<proteinExistence type="predicted"/>
<dbReference type="STRING" id="1314781.A0A165DHV4"/>
<feature type="domain" description="DUF5648" evidence="2">
    <location>
        <begin position="49"/>
        <end position="196"/>
    </location>
</feature>